<dbReference type="AlphaFoldDB" id="A0A5P0ZJB2"/>
<dbReference type="EMBL" id="VDFM01000012">
    <property type="protein sequence ID" value="MQS53128.1"/>
    <property type="molecule type" value="Genomic_DNA"/>
</dbReference>
<name>A0A5P0ZJB2_9LACO</name>
<accession>A0A5P0ZJB2</accession>
<organism evidence="1 2">
    <name type="scientific">Companilactobacillus mishanensis</name>
    <dbReference type="NCBI Taxonomy" id="2486008"/>
    <lineage>
        <taxon>Bacteria</taxon>
        <taxon>Bacillati</taxon>
        <taxon>Bacillota</taxon>
        <taxon>Bacilli</taxon>
        <taxon>Lactobacillales</taxon>
        <taxon>Lactobacillaceae</taxon>
        <taxon>Companilactobacillus</taxon>
    </lineage>
</organism>
<evidence type="ECO:0000313" key="1">
    <source>
        <dbReference type="EMBL" id="MQS53128.1"/>
    </source>
</evidence>
<proteinExistence type="predicted"/>
<comment type="caution">
    <text evidence="1">The sequence shown here is derived from an EMBL/GenBank/DDBJ whole genome shotgun (WGS) entry which is preliminary data.</text>
</comment>
<reference evidence="1 2" key="1">
    <citation type="journal article" date="2019" name="Syst. Appl. Microbiol.">
        <title>Polyphasic characterization of two novel Lactobacillus spp. isolated from blown salami packages: Description of Lactobacillus halodurans sp. nov. and Lactobacillus salsicarnum sp. nov.</title>
        <authorList>
            <person name="Schuster J.A."/>
            <person name="Klingl A."/>
            <person name="Vogel R.F."/>
            <person name="Ehrmann M.A."/>
        </authorList>
    </citation>
    <scope>NUCLEOTIDE SEQUENCE [LARGE SCALE GENOMIC DNA]</scope>
    <source>
        <strain evidence="1 2">TMW 1.2118</strain>
    </source>
</reference>
<gene>
    <name evidence="1" type="ORF">FHL02_08855</name>
</gene>
<dbReference type="RefSeq" id="WP_153383649.1">
    <property type="nucleotide sequence ID" value="NZ_VDFM01000012.1"/>
</dbReference>
<evidence type="ECO:0000313" key="2">
    <source>
        <dbReference type="Proteomes" id="UP000380386"/>
    </source>
</evidence>
<protein>
    <submittedName>
        <fullName evidence="1">Uncharacterized protein</fullName>
    </submittedName>
</protein>
<sequence length="367" mass="42647">MAISDQKYTDLTKFVGQLSPQVDLDNRRMLKLVRGSQDKFEEISPGAFRFAFRIFLIQYPGEQQILEPIERCLQADNSQLVSYSKETELLRLLKRLKDIDWKNADVKIDKVSFSAGGFGPVPDKITLDFADKLLIRENDYLHEDRDVVIPMTPGVEYSKLEVLQHLHLEYWDTNYFSEITDGEQWQVSISYSDGTKQEIWGSNAYPLDFDKFRELFEEIDFDTVKPKPAPKKIVSDNGNKFYDIIKYIPTIEERTSGKWLNEQGLGSHPYYQYEDIIFDFITDVNEFVENNTEINIRDYQEILLISGIEVDIQSFENVDVSKAAEDIVLCLIYAQIKQERLVEGSLSVSLRNGVMLDWLKRLEELGK</sequence>
<dbReference type="OrthoDB" id="4979632at2"/>
<dbReference type="Proteomes" id="UP000380386">
    <property type="component" value="Unassembled WGS sequence"/>
</dbReference>